<protein>
    <recommendedName>
        <fullName evidence="5">Prefoldin</fullName>
    </recommendedName>
</protein>
<organism evidence="3 4">
    <name type="scientific">Coccomyxa subellipsoidea</name>
    <dbReference type="NCBI Taxonomy" id="248742"/>
    <lineage>
        <taxon>Eukaryota</taxon>
        <taxon>Viridiplantae</taxon>
        <taxon>Chlorophyta</taxon>
        <taxon>core chlorophytes</taxon>
        <taxon>Trebouxiophyceae</taxon>
        <taxon>Trebouxiophyceae incertae sedis</taxon>
        <taxon>Coccomyxaceae</taxon>
        <taxon>Coccomyxa</taxon>
    </lineage>
</organism>
<dbReference type="InterPro" id="IPR002777">
    <property type="entry name" value="PFD_beta-like"/>
</dbReference>
<comment type="caution">
    <text evidence="3">The sequence shown here is derived from an EMBL/GenBank/DDBJ whole genome shotgun (WGS) entry which is preliminary data.</text>
</comment>
<comment type="similarity">
    <text evidence="1">Belongs to the prefoldin subunit beta family.</text>
</comment>
<keyword evidence="4" id="KW-1185">Reference proteome</keyword>
<evidence type="ECO:0000313" key="4">
    <source>
        <dbReference type="Proteomes" id="UP001491310"/>
    </source>
</evidence>
<gene>
    <name evidence="3" type="ORF">WJX75_003549</name>
</gene>
<proteinExistence type="inferred from homology"/>
<evidence type="ECO:0000313" key="3">
    <source>
        <dbReference type="EMBL" id="KAK9904058.1"/>
    </source>
</evidence>
<accession>A0ABR2YEU8</accession>
<dbReference type="EMBL" id="JALJOT010000013">
    <property type="protein sequence ID" value="KAK9904058.1"/>
    <property type="molecule type" value="Genomic_DNA"/>
</dbReference>
<evidence type="ECO:0000256" key="2">
    <source>
        <dbReference type="ARBA" id="ARBA00023186"/>
    </source>
</evidence>
<dbReference type="PANTHER" id="PTHR21100:SF9">
    <property type="entry name" value="PREFOLDIN SUBUNIT 4"/>
    <property type="match status" value="1"/>
</dbReference>
<name>A0ABR2YEU8_9CHLO</name>
<sequence length="101" mass="11209">MSGSIQKGNGGPDVAFEDQENINSFNKLFNRSTEIEAELKVKKTLVDDLEDASNELMLADEEEVRYVVGECFYHAAPDEAEENIQTAADEAKESMTSLESM</sequence>
<dbReference type="Pfam" id="PF01920">
    <property type="entry name" value="Prefoldin_2"/>
    <property type="match status" value="1"/>
</dbReference>
<evidence type="ECO:0000256" key="1">
    <source>
        <dbReference type="ARBA" id="ARBA00008045"/>
    </source>
</evidence>
<dbReference type="Proteomes" id="UP001491310">
    <property type="component" value="Unassembled WGS sequence"/>
</dbReference>
<keyword evidence="2" id="KW-0143">Chaperone</keyword>
<dbReference type="SUPFAM" id="SSF46579">
    <property type="entry name" value="Prefoldin"/>
    <property type="match status" value="1"/>
</dbReference>
<reference evidence="3 4" key="1">
    <citation type="journal article" date="2024" name="Nat. Commun.">
        <title>Phylogenomics reveals the evolutionary origins of lichenization in chlorophyte algae.</title>
        <authorList>
            <person name="Puginier C."/>
            <person name="Libourel C."/>
            <person name="Otte J."/>
            <person name="Skaloud P."/>
            <person name="Haon M."/>
            <person name="Grisel S."/>
            <person name="Petersen M."/>
            <person name="Berrin J.G."/>
            <person name="Delaux P.M."/>
            <person name="Dal Grande F."/>
            <person name="Keller J."/>
        </authorList>
    </citation>
    <scope>NUCLEOTIDE SEQUENCE [LARGE SCALE GENOMIC DNA]</scope>
    <source>
        <strain evidence="3 4">SAG 216-7</strain>
    </source>
</reference>
<dbReference type="InterPro" id="IPR016661">
    <property type="entry name" value="PFDN4"/>
</dbReference>
<evidence type="ECO:0008006" key="5">
    <source>
        <dbReference type="Google" id="ProtNLM"/>
    </source>
</evidence>
<dbReference type="PANTHER" id="PTHR21100">
    <property type="entry name" value="PREFOLDIN SUBUNIT 4"/>
    <property type="match status" value="1"/>
</dbReference>